<dbReference type="InterPro" id="IPR045281">
    <property type="entry name" value="CONSTANS-like"/>
</dbReference>
<dbReference type="Pfam" id="PF06203">
    <property type="entry name" value="CCT"/>
    <property type="match status" value="1"/>
</dbReference>
<keyword evidence="5" id="KW-1185">Reference proteome</keyword>
<evidence type="ECO:0000313" key="4">
    <source>
        <dbReference type="EMBL" id="CAG9316525.1"/>
    </source>
</evidence>
<evidence type="ECO:0000256" key="2">
    <source>
        <dbReference type="ARBA" id="ARBA00023242"/>
    </source>
</evidence>
<dbReference type="InterPro" id="IPR010402">
    <property type="entry name" value="CCT_domain"/>
</dbReference>
<dbReference type="PANTHER" id="PTHR31319:SF77">
    <property type="entry name" value="ZINC FINGER PROTEIN CONSTANS-LIKE 4"/>
    <property type="match status" value="1"/>
</dbReference>
<reference evidence="4" key="1">
    <citation type="submission" date="2021-09" db="EMBL/GenBank/DDBJ databases">
        <authorList>
            <consortium name="AG Swart"/>
            <person name="Singh M."/>
            <person name="Singh A."/>
            <person name="Seah K."/>
            <person name="Emmerich C."/>
        </authorList>
    </citation>
    <scope>NUCLEOTIDE SEQUENCE</scope>
    <source>
        <strain evidence="4">ATCC30299</strain>
    </source>
</reference>
<evidence type="ECO:0000259" key="3">
    <source>
        <dbReference type="PROSITE" id="PS51017"/>
    </source>
</evidence>
<keyword evidence="2" id="KW-0539">Nucleus</keyword>
<dbReference type="EMBL" id="CAJZBQ010000016">
    <property type="protein sequence ID" value="CAG9316525.1"/>
    <property type="molecule type" value="Genomic_DNA"/>
</dbReference>
<feature type="domain" description="CCT" evidence="3">
    <location>
        <begin position="130"/>
        <end position="172"/>
    </location>
</feature>
<evidence type="ECO:0000313" key="5">
    <source>
        <dbReference type="Proteomes" id="UP001162131"/>
    </source>
</evidence>
<dbReference type="Proteomes" id="UP001162131">
    <property type="component" value="Unassembled WGS sequence"/>
</dbReference>
<proteinExistence type="predicted"/>
<dbReference type="AlphaFoldDB" id="A0AAU9IXV9"/>
<dbReference type="PANTHER" id="PTHR31319">
    <property type="entry name" value="ZINC FINGER PROTEIN CONSTANS-LIKE 4"/>
    <property type="match status" value="1"/>
</dbReference>
<comment type="subcellular location">
    <subcellularLocation>
        <location evidence="1">Nucleus</location>
    </subcellularLocation>
</comment>
<name>A0AAU9IXV9_9CILI</name>
<evidence type="ECO:0000256" key="1">
    <source>
        <dbReference type="ARBA" id="ARBA00004123"/>
    </source>
</evidence>
<sequence length="190" mass="21982">MSGPNMPSSFQNLCTHPGEDSSLCLPQFNQFLTQAYNGNTENANVSNIEVPNEGNPLPDFFGFYESILRMSVESCLMAPNPEFWMPFQDPESFFPATESLQLPVEMEENLKPTQFVEEQKKIGLITAEERKLKVQRYLEKRKKRTFKKIVTYECRKRVADSRIRVKGRFITKEQAEMLKSLDVEKALKTE</sequence>
<protein>
    <recommendedName>
        <fullName evidence="3">CCT domain-containing protein</fullName>
    </recommendedName>
</protein>
<dbReference type="PROSITE" id="PS51017">
    <property type="entry name" value="CCT"/>
    <property type="match status" value="1"/>
</dbReference>
<comment type="caution">
    <text evidence="4">The sequence shown here is derived from an EMBL/GenBank/DDBJ whole genome shotgun (WGS) entry which is preliminary data.</text>
</comment>
<accession>A0AAU9IXV9</accession>
<organism evidence="4 5">
    <name type="scientific">Blepharisma stoltei</name>
    <dbReference type="NCBI Taxonomy" id="1481888"/>
    <lineage>
        <taxon>Eukaryota</taxon>
        <taxon>Sar</taxon>
        <taxon>Alveolata</taxon>
        <taxon>Ciliophora</taxon>
        <taxon>Postciliodesmatophora</taxon>
        <taxon>Heterotrichea</taxon>
        <taxon>Heterotrichida</taxon>
        <taxon>Blepharismidae</taxon>
        <taxon>Blepharisma</taxon>
    </lineage>
</organism>
<dbReference type="GO" id="GO:0005634">
    <property type="term" value="C:nucleus"/>
    <property type="evidence" value="ECO:0007669"/>
    <property type="project" value="UniProtKB-SubCell"/>
</dbReference>
<gene>
    <name evidence="4" type="ORF">BSTOLATCC_MIC16635</name>
</gene>